<dbReference type="EMBL" id="BTTX01000001">
    <property type="protein sequence ID" value="GMU04157.1"/>
    <property type="molecule type" value="Genomic_DNA"/>
</dbReference>
<evidence type="ECO:0000313" key="2">
    <source>
        <dbReference type="EMBL" id="GMU04157.1"/>
    </source>
</evidence>
<dbReference type="GO" id="GO:0008168">
    <property type="term" value="F:methyltransferase activity"/>
    <property type="evidence" value="ECO:0007669"/>
    <property type="project" value="UniProtKB-KW"/>
</dbReference>
<keyword evidence="2" id="KW-0489">Methyltransferase</keyword>
<evidence type="ECO:0000256" key="1">
    <source>
        <dbReference type="SAM" id="Phobius"/>
    </source>
</evidence>
<name>A0ABQ6QJF3_9BACT</name>
<feature type="transmembrane region" description="Helical" evidence="1">
    <location>
        <begin position="177"/>
        <end position="197"/>
    </location>
</feature>
<sequence length="272" mass="31003">MSGSWTSWHKATILLGMRLLPRLHLFEFLDQPWLPALLRRGEVDYLHVVLDRTRPYDAVAPQLGELLRMTGTNRIIDLCSGTGGPWRTLLPVLRKVHPEAEVVLTDLHPTPVPELPEGAQYRDTPVDVTRIPEELTGLRTLFEALHHFRPKQARAVLADAASRGVPIAAFELTQRSLPYVLIQLLLIIPLVWGFTPLIRPVRWWRLLLTYLVPIIPLLILWDGVVSSLRTYAPEDLEELTEGLDANGYRWHSGVHRAQGMTITYLLGLPRRR</sequence>
<feature type="transmembrane region" description="Helical" evidence="1">
    <location>
        <begin position="203"/>
        <end position="221"/>
    </location>
</feature>
<keyword evidence="2" id="KW-0808">Transferase</keyword>
<protein>
    <submittedName>
        <fullName evidence="2">Class I SAM-dependent methyltransferase</fullName>
    </submittedName>
</protein>
<proteinExistence type="predicted"/>
<dbReference type="InterPro" id="IPR029063">
    <property type="entry name" value="SAM-dependent_MTases_sf"/>
</dbReference>
<dbReference type="GO" id="GO:0032259">
    <property type="term" value="P:methylation"/>
    <property type="evidence" value="ECO:0007669"/>
    <property type="project" value="UniProtKB-KW"/>
</dbReference>
<organism evidence="2 3">
    <name type="scientific">Corallococcus caeni</name>
    <dbReference type="NCBI Taxonomy" id="3082388"/>
    <lineage>
        <taxon>Bacteria</taxon>
        <taxon>Pseudomonadati</taxon>
        <taxon>Myxococcota</taxon>
        <taxon>Myxococcia</taxon>
        <taxon>Myxococcales</taxon>
        <taxon>Cystobacterineae</taxon>
        <taxon>Myxococcaceae</taxon>
        <taxon>Corallococcus</taxon>
    </lineage>
</organism>
<keyword evidence="1" id="KW-1133">Transmembrane helix</keyword>
<dbReference type="Proteomes" id="UP001342631">
    <property type="component" value="Unassembled WGS sequence"/>
</dbReference>
<comment type="caution">
    <text evidence="2">The sequence shown here is derived from an EMBL/GenBank/DDBJ whole genome shotgun (WGS) entry which is preliminary data.</text>
</comment>
<dbReference type="Gene3D" id="3.40.50.150">
    <property type="entry name" value="Vaccinia Virus protein VP39"/>
    <property type="match status" value="1"/>
</dbReference>
<gene>
    <name evidence="2" type="ORF">ASNO1_04090</name>
</gene>
<dbReference type="SUPFAM" id="SSF53335">
    <property type="entry name" value="S-adenosyl-L-methionine-dependent methyltransferases"/>
    <property type="match status" value="1"/>
</dbReference>
<keyword evidence="1" id="KW-0812">Transmembrane</keyword>
<reference evidence="2 3" key="1">
    <citation type="journal article" date="2024" name="Arch. Microbiol.">
        <title>Corallococcus caeni sp. nov., a novel myxobacterium isolated from activated sludge.</title>
        <authorList>
            <person name="Tomita S."/>
            <person name="Nakai R."/>
            <person name="Kuroda K."/>
            <person name="Kurashita H."/>
            <person name="Hatamoto M."/>
            <person name="Yamaguchi T."/>
            <person name="Narihiro T."/>
        </authorList>
    </citation>
    <scope>NUCLEOTIDE SEQUENCE [LARGE SCALE GENOMIC DNA]</scope>
    <source>
        <strain evidence="2 3">NO1</strain>
    </source>
</reference>
<accession>A0ABQ6QJF3</accession>
<keyword evidence="1" id="KW-0472">Membrane</keyword>
<evidence type="ECO:0000313" key="3">
    <source>
        <dbReference type="Proteomes" id="UP001342631"/>
    </source>
</evidence>
<keyword evidence="3" id="KW-1185">Reference proteome</keyword>